<dbReference type="Proteomes" id="UP001596043">
    <property type="component" value="Unassembled WGS sequence"/>
</dbReference>
<dbReference type="SMART" id="SM01259">
    <property type="entry name" value="LAB_N"/>
    <property type="match status" value="2"/>
</dbReference>
<protein>
    <submittedName>
        <fullName evidence="3">Lipid-A-disaccharide synthase N-terminal domain-containing protein</fullName>
    </submittedName>
</protein>
<evidence type="ECO:0000313" key="4">
    <source>
        <dbReference type="Proteomes" id="UP001596043"/>
    </source>
</evidence>
<keyword evidence="4" id="KW-1185">Reference proteome</keyword>
<dbReference type="InterPro" id="IPR011499">
    <property type="entry name" value="Lipid_A_biosynth_N"/>
</dbReference>
<feature type="transmembrane region" description="Helical" evidence="1">
    <location>
        <begin position="88"/>
        <end position="106"/>
    </location>
</feature>
<proteinExistence type="predicted"/>
<feature type="transmembrane region" description="Helical" evidence="1">
    <location>
        <begin position="59"/>
        <end position="76"/>
    </location>
</feature>
<evidence type="ECO:0000313" key="3">
    <source>
        <dbReference type="EMBL" id="MFC4634033.1"/>
    </source>
</evidence>
<feature type="transmembrane region" description="Helical" evidence="1">
    <location>
        <begin position="180"/>
        <end position="198"/>
    </location>
</feature>
<keyword evidence="1" id="KW-0812">Transmembrane</keyword>
<keyword evidence="1" id="KW-1133">Transmembrane helix</keyword>
<dbReference type="Pfam" id="PF07578">
    <property type="entry name" value="LAB_N"/>
    <property type="match status" value="2"/>
</dbReference>
<feature type="transmembrane region" description="Helical" evidence="1">
    <location>
        <begin position="37"/>
        <end position="53"/>
    </location>
</feature>
<name>A0ABV9HW29_9FLAO</name>
<sequence length="208" mass="24500">MDKFSFLAIIAQLLFGGRMYSQWILSEKQKKSVTPLFFWWLSLSGSFLLFIYGYLRVDFALMLGQVLTYFIYIRNLQIQKQWAKIPQWSRLLFFLIPVLIIVYGYNNGDYDIQNLLNNPDIAQWLLILGIIAQVVFTLRFVYQWLYAEKNKEAILPLGFWVISLIGGLMTLTYFIFRQDIVLIISNVMGAIIYARNIMLYRKKRDSAS</sequence>
<accession>A0ABV9HW29</accession>
<feature type="transmembrane region" description="Helical" evidence="1">
    <location>
        <begin position="154"/>
        <end position="174"/>
    </location>
</feature>
<dbReference type="EMBL" id="JBHSFV010000004">
    <property type="protein sequence ID" value="MFC4634033.1"/>
    <property type="molecule type" value="Genomic_DNA"/>
</dbReference>
<dbReference type="RefSeq" id="WP_379978257.1">
    <property type="nucleotide sequence ID" value="NZ_JBHSFV010000004.1"/>
</dbReference>
<gene>
    <name evidence="3" type="ORF">ACFO3O_08950</name>
</gene>
<keyword evidence="1" id="KW-0472">Membrane</keyword>
<feature type="transmembrane region" description="Helical" evidence="1">
    <location>
        <begin position="6"/>
        <end position="25"/>
    </location>
</feature>
<feature type="transmembrane region" description="Helical" evidence="1">
    <location>
        <begin position="121"/>
        <end position="142"/>
    </location>
</feature>
<evidence type="ECO:0000256" key="1">
    <source>
        <dbReference type="SAM" id="Phobius"/>
    </source>
</evidence>
<comment type="caution">
    <text evidence="3">The sequence shown here is derived from an EMBL/GenBank/DDBJ whole genome shotgun (WGS) entry which is preliminary data.</text>
</comment>
<reference evidence="4" key="1">
    <citation type="journal article" date="2019" name="Int. J. Syst. Evol. Microbiol.">
        <title>The Global Catalogue of Microorganisms (GCM) 10K type strain sequencing project: providing services to taxonomists for standard genome sequencing and annotation.</title>
        <authorList>
            <consortium name="The Broad Institute Genomics Platform"/>
            <consortium name="The Broad Institute Genome Sequencing Center for Infectious Disease"/>
            <person name="Wu L."/>
            <person name="Ma J."/>
        </authorList>
    </citation>
    <scope>NUCLEOTIDE SEQUENCE [LARGE SCALE GENOMIC DNA]</scope>
    <source>
        <strain evidence="4">YJ-61-S</strain>
    </source>
</reference>
<dbReference type="Gene3D" id="1.20.1280.290">
    <property type="match status" value="1"/>
</dbReference>
<evidence type="ECO:0000259" key="2">
    <source>
        <dbReference type="SMART" id="SM01259"/>
    </source>
</evidence>
<organism evidence="3 4">
    <name type="scientific">Dokdonia ponticola</name>
    <dbReference type="NCBI Taxonomy" id="2041041"/>
    <lineage>
        <taxon>Bacteria</taxon>
        <taxon>Pseudomonadati</taxon>
        <taxon>Bacteroidota</taxon>
        <taxon>Flavobacteriia</taxon>
        <taxon>Flavobacteriales</taxon>
        <taxon>Flavobacteriaceae</taxon>
        <taxon>Dokdonia</taxon>
    </lineage>
</organism>
<feature type="domain" description="Lipid A biosynthesis N-terminal" evidence="2">
    <location>
        <begin position="128"/>
        <end position="199"/>
    </location>
</feature>
<feature type="domain" description="Lipid A biosynthesis N-terminal" evidence="2">
    <location>
        <begin position="7"/>
        <end position="78"/>
    </location>
</feature>